<proteinExistence type="inferred from homology"/>
<evidence type="ECO:0000259" key="8">
    <source>
        <dbReference type="SMART" id="SM01192"/>
    </source>
</evidence>
<comment type="pathway">
    <text evidence="2">Carbohydrate degradation; glycolysis; pyruvate from D-glyceraldehyde 3-phosphate: step 4/5.</text>
</comment>
<dbReference type="InterPro" id="IPR036849">
    <property type="entry name" value="Enolase-like_C_sf"/>
</dbReference>
<dbReference type="PANTHER" id="PTHR11902:SF56">
    <property type="entry name" value="CYTOSOLIC ENOLASE 3"/>
    <property type="match status" value="1"/>
</dbReference>
<dbReference type="SUPFAM" id="SSF51604">
    <property type="entry name" value="Enolase C-terminal domain-like"/>
    <property type="match status" value="1"/>
</dbReference>
<evidence type="ECO:0000256" key="6">
    <source>
        <dbReference type="ARBA" id="ARBA00023152"/>
    </source>
</evidence>
<name>A0AAU9M8T2_9ASTR</name>
<feature type="domain" description="Enolase C-terminal TIM barrel" evidence="8">
    <location>
        <begin position="39"/>
        <end position="210"/>
    </location>
</feature>
<evidence type="ECO:0000313" key="9">
    <source>
        <dbReference type="EMBL" id="CAH1423117.1"/>
    </source>
</evidence>
<keyword evidence="6" id="KW-0324">Glycolysis</keyword>
<gene>
    <name evidence="9" type="ORF">LVIROSA_LOCUS10409</name>
</gene>
<evidence type="ECO:0000256" key="5">
    <source>
        <dbReference type="ARBA" id="ARBA00022842"/>
    </source>
</evidence>
<dbReference type="SMART" id="SM01192">
    <property type="entry name" value="Enolase_C"/>
    <property type="match status" value="1"/>
</dbReference>
<organism evidence="9 10">
    <name type="scientific">Lactuca virosa</name>
    <dbReference type="NCBI Taxonomy" id="75947"/>
    <lineage>
        <taxon>Eukaryota</taxon>
        <taxon>Viridiplantae</taxon>
        <taxon>Streptophyta</taxon>
        <taxon>Embryophyta</taxon>
        <taxon>Tracheophyta</taxon>
        <taxon>Spermatophyta</taxon>
        <taxon>Magnoliopsida</taxon>
        <taxon>eudicotyledons</taxon>
        <taxon>Gunneridae</taxon>
        <taxon>Pentapetalae</taxon>
        <taxon>asterids</taxon>
        <taxon>campanulids</taxon>
        <taxon>Asterales</taxon>
        <taxon>Asteraceae</taxon>
        <taxon>Cichorioideae</taxon>
        <taxon>Cichorieae</taxon>
        <taxon>Lactucinae</taxon>
        <taxon>Lactuca</taxon>
    </lineage>
</organism>
<evidence type="ECO:0000256" key="4">
    <source>
        <dbReference type="ARBA" id="ARBA00012058"/>
    </source>
</evidence>
<dbReference type="GO" id="GO:0004634">
    <property type="term" value="F:phosphopyruvate hydratase activity"/>
    <property type="evidence" value="ECO:0007669"/>
    <property type="project" value="UniProtKB-EC"/>
</dbReference>
<dbReference type="GO" id="GO:0000287">
    <property type="term" value="F:magnesium ion binding"/>
    <property type="evidence" value="ECO:0007669"/>
    <property type="project" value="InterPro"/>
</dbReference>
<dbReference type="Pfam" id="PF00113">
    <property type="entry name" value="Enolase_C"/>
    <property type="match status" value="2"/>
</dbReference>
<dbReference type="EMBL" id="CAKMRJ010001112">
    <property type="protein sequence ID" value="CAH1423117.1"/>
    <property type="molecule type" value="Genomic_DNA"/>
</dbReference>
<comment type="caution">
    <text evidence="9">The sequence shown here is derived from an EMBL/GenBank/DDBJ whole genome shotgun (WGS) entry which is preliminary data.</text>
</comment>
<dbReference type="InterPro" id="IPR020809">
    <property type="entry name" value="Enolase_CS"/>
</dbReference>
<dbReference type="InterPro" id="IPR020810">
    <property type="entry name" value="Enolase_C"/>
</dbReference>
<evidence type="ECO:0000256" key="1">
    <source>
        <dbReference type="ARBA" id="ARBA00001946"/>
    </source>
</evidence>
<evidence type="ECO:0000256" key="2">
    <source>
        <dbReference type="ARBA" id="ARBA00005031"/>
    </source>
</evidence>
<dbReference type="GO" id="GO:0000015">
    <property type="term" value="C:phosphopyruvate hydratase complex"/>
    <property type="evidence" value="ECO:0007669"/>
    <property type="project" value="InterPro"/>
</dbReference>
<keyword evidence="5" id="KW-0460">Magnesium</keyword>
<dbReference type="InterPro" id="IPR000941">
    <property type="entry name" value="Enolase"/>
</dbReference>
<keyword evidence="10" id="KW-1185">Reference proteome</keyword>
<dbReference type="EC" id="4.2.1.11" evidence="4"/>
<dbReference type="GO" id="GO:0006096">
    <property type="term" value="P:glycolytic process"/>
    <property type="evidence" value="ECO:0007669"/>
    <property type="project" value="UniProtKB-KW"/>
</dbReference>
<evidence type="ECO:0000313" key="10">
    <source>
        <dbReference type="Proteomes" id="UP001157418"/>
    </source>
</evidence>
<dbReference type="PROSITE" id="PS00164">
    <property type="entry name" value="ENOLASE"/>
    <property type="match status" value="1"/>
</dbReference>
<dbReference type="Gene3D" id="3.20.20.120">
    <property type="entry name" value="Enolase-like C-terminal domain"/>
    <property type="match status" value="2"/>
</dbReference>
<comment type="similarity">
    <text evidence="3">Belongs to the enolase family.</text>
</comment>
<comment type="cofactor">
    <cofactor evidence="1">
        <name>Mg(2+)</name>
        <dbReference type="ChEBI" id="CHEBI:18420"/>
    </cofactor>
</comment>
<sequence>MIYLNLISILHHHHCTSIVMAVYDDENDQKGEWIARHGFEIMILPFGSQGFEEAMQMGSETYHHLKAVIAGKYGAHGCNVGEDGGLALDITRHVVGDDLLMSNSKHVERAIEEHACNALLLKVNQIGSVTEAIEVVKMEKDGNWGVVISQRSGETDDSFLADLSVGLGTSQIKAGASCRGERLAKYNQLIRIEEEIGDQARIQMIKHIKGRRARRKAVHQKRKKSSLPIVL</sequence>
<evidence type="ECO:0000256" key="7">
    <source>
        <dbReference type="ARBA" id="ARBA00023239"/>
    </source>
</evidence>
<reference evidence="9 10" key="1">
    <citation type="submission" date="2022-01" db="EMBL/GenBank/DDBJ databases">
        <authorList>
            <person name="Xiong W."/>
            <person name="Schranz E."/>
        </authorList>
    </citation>
    <scope>NUCLEOTIDE SEQUENCE [LARGE SCALE GENOMIC DNA]</scope>
</reference>
<dbReference type="Proteomes" id="UP001157418">
    <property type="component" value="Unassembled WGS sequence"/>
</dbReference>
<evidence type="ECO:0000256" key="3">
    <source>
        <dbReference type="ARBA" id="ARBA00009604"/>
    </source>
</evidence>
<protein>
    <recommendedName>
        <fullName evidence="4">phosphopyruvate hydratase</fullName>
        <ecNumber evidence="4">4.2.1.11</ecNumber>
    </recommendedName>
</protein>
<accession>A0AAU9M8T2</accession>
<dbReference type="PANTHER" id="PTHR11902">
    <property type="entry name" value="ENOLASE"/>
    <property type="match status" value="1"/>
</dbReference>
<dbReference type="AlphaFoldDB" id="A0AAU9M8T2"/>
<keyword evidence="7" id="KW-0456">Lyase</keyword>